<dbReference type="Pfam" id="PF08477">
    <property type="entry name" value="Roc"/>
    <property type="match status" value="1"/>
</dbReference>
<dbReference type="Gene3D" id="3.80.10.10">
    <property type="entry name" value="Ribonuclease Inhibitor"/>
    <property type="match status" value="3"/>
</dbReference>
<keyword evidence="3" id="KW-0547">Nucleotide-binding</keyword>
<dbReference type="Gene3D" id="1.10.10.10">
    <property type="entry name" value="Winged helix-like DNA-binding domain superfamily/Winged helix DNA-binding domain"/>
    <property type="match status" value="1"/>
</dbReference>
<dbReference type="GO" id="GO:0009966">
    <property type="term" value="P:regulation of signal transduction"/>
    <property type="evidence" value="ECO:0007669"/>
    <property type="project" value="UniProtKB-ARBA"/>
</dbReference>
<evidence type="ECO:0000256" key="4">
    <source>
        <dbReference type="SAM" id="MobiDB-lite"/>
    </source>
</evidence>
<dbReference type="PROSITE" id="PS51450">
    <property type="entry name" value="LRR"/>
    <property type="match status" value="1"/>
</dbReference>
<evidence type="ECO:0000256" key="2">
    <source>
        <dbReference type="ARBA" id="ARBA00022737"/>
    </source>
</evidence>
<dbReference type="InterPro" id="IPR001611">
    <property type="entry name" value="Leu-rich_rpt"/>
</dbReference>
<keyword evidence="2" id="KW-0677">Repeat</keyword>
<gene>
    <name evidence="6" type="ORF">DPMN_000913</name>
</gene>
<keyword evidence="1" id="KW-0433">Leucine-rich repeat</keyword>
<feature type="compositionally biased region" description="Polar residues" evidence="4">
    <location>
        <begin position="674"/>
        <end position="687"/>
    </location>
</feature>
<dbReference type="EMBL" id="JAIWYP010000001">
    <property type="protein sequence ID" value="KAH3877057.1"/>
    <property type="molecule type" value="Genomic_DNA"/>
</dbReference>
<dbReference type="Proteomes" id="UP000828390">
    <property type="component" value="Unassembled WGS sequence"/>
</dbReference>
<dbReference type="InterPro" id="IPR003591">
    <property type="entry name" value="Leu-rich_rpt_typical-subtyp"/>
</dbReference>
<dbReference type="InterPro" id="IPR020859">
    <property type="entry name" value="ROC"/>
</dbReference>
<dbReference type="SUPFAM" id="SSF52540">
    <property type="entry name" value="P-loop containing nucleoside triphosphate hydrolases"/>
    <property type="match status" value="1"/>
</dbReference>
<name>A0A9D4MGA5_DREPO</name>
<dbReference type="Gene3D" id="3.40.50.300">
    <property type="entry name" value="P-loop containing nucleotide triphosphate hydrolases"/>
    <property type="match status" value="1"/>
</dbReference>
<dbReference type="PANTHER" id="PTHR48051:SF1">
    <property type="entry name" value="RAS SUPPRESSOR PROTEIN 1"/>
    <property type="match status" value="1"/>
</dbReference>
<feature type="region of interest" description="Disordered" evidence="4">
    <location>
        <begin position="1"/>
        <end position="86"/>
    </location>
</feature>
<feature type="compositionally biased region" description="Low complexity" evidence="4">
    <location>
        <begin position="655"/>
        <end position="673"/>
    </location>
</feature>
<dbReference type="InterPro" id="IPR032675">
    <property type="entry name" value="LRR_dom_sf"/>
</dbReference>
<dbReference type="InterPro" id="IPR050216">
    <property type="entry name" value="LRR_domain-containing"/>
</dbReference>
<evidence type="ECO:0000256" key="1">
    <source>
        <dbReference type="ARBA" id="ARBA00022614"/>
    </source>
</evidence>
<dbReference type="SMART" id="SM00364">
    <property type="entry name" value="LRR_BAC"/>
    <property type="match status" value="8"/>
</dbReference>
<feature type="region of interest" description="Disordered" evidence="4">
    <location>
        <begin position="653"/>
        <end position="687"/>
    </location>
</feature>
<dbReference type="AlphaFoldDB" id="A0A9D4MGA5"/>
<proteinExistence type="predicted"/>
<evidence type="ECO:0000313" key="7">
    <source>
        <dbReference type="Proteomes" id="UP000828390"/>
    </source>
</evidence>
<reference evidence="6" key="1">
    <citation type="journal article" date="2019" name="bioRxiv">
        <title>The Genome of the Zebra Mussel, Dreissena polymorpha: A Resource for Invasive Species Research.</title>
        <authorList>
            <person name="McCartney M.A."/>
            <person name="Auch B."/>
            <person name="Kono T."/>
            <person name="Mallez S."/>
            <person name="Zhang Y."/>
            <person name="Obille A."/>
            <person name="Becker A."/>
            <person name="Abrahante J.E."/>
            <person name="Garbe J."/>
            <person name="Badalamenti J.P."/>
            <person name="Herman A."/>
            <person name="Mangelson H."/>
            <person name="Liachko I."/>
            <person name="Sullivan S."/>
            <person name="Sone E.D."/>
            <person name="Koren S."/>
            <person name="Silverstein K.A.T."/>
            <person name="Beckman K.B."/>
            <person name="Gohl D.M."/>
        </authorList>
    </citation>
    <scope>NUCLEOTIDE SEQUENCE</scope>
    <source>
        <strain evidence="6">Duluth1</strain>
        <tissue evidence="6">Whole animal</tissue>
    </source>
</reference>
<feature type="domain" description="Roc" evidence="5">
    <location>
        <begin position="516"/>
        <end position="696"/>
    </location>
</feature>
<dbReference type="InterPro" id="IPR036388">
    <property type="entry name" value="WH-like_DNA-bd_sf"/>
</dbReference>
<dbReference type="GO" id="GO:0005737">
    <property type="term" value="C:cytoplasm"/>
    <property type="evidence" value="ECO:0007669"/>
    <property type="project" value="TreeGrafter"/>
</dbReference>
<dbReference type="Pfam" id="PF13855">
    <property type="entry name" value="LRR_8"/>
    <property type="match status" value="1"/>
</dbReference>
<evidence type="ECO:0000256" key="3">
    <source>
        <dbReference type="ARBA" id="ARBA00022741"/>
    </source>
</evidence>
<dbReference type="InterPro" id="IPR027417">
    <property type="entry name" value="P-loop_NTPase"/>
</dbReference>
<dbReference type="GO" id="GO:0000166">
    <property type="term" value="F:nucleotide binding"/>
    <property type="evidence" value="ECO:0007669"/>
    <property type="project" value="UniProtKB-KW"/>
</dbReference>
<accession>A0A9D4MGA5</accession>
<evidence type="ECO:0000313" key="6">
    <source>
        <dbReference type="EMBL" id="KAH3877057.1"/>
    </source>
</evidence>
<protein>
    <recommendedName>
        <fullName evidence="5">Roc domain-containing protein</fullName>
    </recommendedName>
</protein>
<feature type="compositionally biased region" description="Low complexity" evidence="4">
    <location>
        <begin position="41"/>
        <end position="51"/>
    </location>
</feature>
<dbReference type="SUPFAM" id="SSF52058">
    <property type="entry name" value="L domain-like"/>
    <property type="match status" value="2"/>
</dbReference>
<feature type="compositionally biased region" description="Polar residues" evidence="4">
    <location>
        <begin position="29"/>
        <end position="39"/>
    </location>
</feature>
<dbReference type="PROSITE" id="PS51424">
    <property type="entry name" value="ROC"/>
    <property type="match status" value="1"/>
</dbReference>
<dbReference type="SMART" id="SM00365">
    <property type="entry name" value="LRR_SD22"/>
    <property type="match status" value="6"/>
</dbReference>
<reference evidence="6" key="2">
    <citation type="submission" date="2020-11" db="EMBL/GenBank/DDBJ databases">
        <authorList>
            <person name="McCartney M.A."/>
            <person name="Auch B."/>
            <person name="Kono T."/>
            <person name="Mallez S."/>
            <person name="Becker A."/>
            <person name="Gohl D.M."/>
            <person name="Silverstein K.A.T."/>
            <person name="Koren S."/>
            <person name="Bechman K.B."/>
            <person name="Herman A."/>
            <person name="Abrahante J.E."/>
            <person name="Garbe J."/>
        </authorList>
    </citation>
    <scope>NUCLEOTIDE SEQUENCE</scope>
    <source>
        <strain evidence="6">Duluth1</strain>
        <tissue evidence="6">Whole animal</tissue>
    </source>
</reference>
<evidence type="ECO:0000259" key="5">
    <source>
        <dbReference type="PROSITE" id="PS51424"/>
    </source>
</evidence>
<comment type="caution">
    <text evidence="6">The sequence shown here is derived from an EMBL/GenBank/DDBJ whole genome shotgun (WGS) entry which is preliminary data.</text>
</comment>
<organism evidence="6 7">
    <name type="scientific">Dreissena polymorpha</name>
    <name type="common">Zebra mussel</name>
    <name type="synonym">Mytilus polymorpha</name>
    <dbReference type="NCBI Taxonomy" id="45954"/>
    <lineage>
        <taxon>Eukaryota</taxon>
        <taxon>Metazoa</taxon>
        <taxon>Spiralia</taxon>
        <taxon>Lophotrochozoa</taxon>
        <taxon>Mollusca</taxon>
        <taxon>Bivalvia</taxon>
        <taxon>Autobranchia</taxon>
        <taxon>Heteroconchia</taxon>
        <taxon>Euheterodonta</taxon>
        <taxon>Imparidentia</taxon>
        <taxon>Neoheterodontei</taxon>
        <taxon>Myida</taxon>
        <taxon>Dreissenoidea</taxon>
        <taxon>Dreissenidae</taxon>
        <taxon>Dreissena</taxon>
    </lineage>
</organism>
<dbReference type="SMART" id="SM00369">
    <property type="entry name" value="LRR_TYP"/>
    <property type="match status" value="11"/>
</dbReference>
<dbReference type="OrthoDB" id="676979at2759"/>
<keyword evidence="7" id="KW-1185">Reference proteome</keyword>
<dbReference type="PANTHER" id="PTHR48051">
    <property type="match status" value="1"/>
</dbReference>
<sequence length="1178" mass="134553">MLKKARFAKPVQQMVEYGTEPAKMEKQGSAKSKSGSREGSPSKSAKKTPSPNRKSKSPNRKGTPGELKSAMRKGSGKDKVKKKTIVKSPDLTADGLRIIDMSGQGMTILPMSVVGTNDTGELILASNNLRSLPPEIKRLTELRKLDISRNGIRCTNPGDFSGLPGEIKELVNLVELKISECNLPYIPPAIWTLTHLKILDISRNKINILSPDIGELVNLQKLNLQQTNITTLPPEIAYCQELEEILLWGNVIESLPETLPEMLKLRTLAVNYRSFCAQVDSFQESEELLRKGKMTSEHIPLVVFELATLEVLDLENTKINNVPELSTISLRELYLCKNFLSKVPPSLFNLNHLQILDMSHNLLQVMPDEISRVKSLVVLRLNNNQIERIPQKIRDLSNLEELNISYNRIRYMPNAVGGLKMLRRLLAEKNELSSLPDEICHLENLETLDLTENRITALPMKMHQLRNITTAHSFQRLSKCGLWLYKNPIHTPPPEIWKTEKPEKIFEYLKKLAIIKTENLLRQKLLFFGESGSGKTSLINGLVHRKSILTNGETDKTRALTQTKWKTDNNVDFMLHDFGGDKAYSMLYPLFCDANALVLLVYNHGTYSTDTHYQQIGNWIEFFNTYMPGAVVKLVGTHLDSYDEYAVEDENANLSEMPSRSGSSTSRLQSQMSVQSNKSGQSEWSRSVLSGRSLHSRASVTPNLETSPNLEQIESLANPIPLSRSSSCLSQSKSVQELVKTNVMRQMQTYTESLKQNLEELDTSIETAEKSKQPMQYIKHLQIQQKKVENLLLHPLRIMPDIALVSNHEGLYGVRNLIESLELMVIDNKLFPNAQRSIPDKWQHFKISLKRHKTYSVTWKKVETSGKELEMKVEEIQECLQYLHDVGEILWYRDVPSLAKMVFHKPRILIQLLMSMFRHDMENFLNFEDNKVFLSKGMFEKADFKQARDIFLRNGQISRPLMNCFWFFEELDYDHFNDLVELVPHIDFCYSIPEPSIPKGELYAYPIVVLPWYNKERVGTDFTDRWNDALTKIHKPKILMVTYVLPLGIPLGLFEKITCLLQKHVNTRIDWTNGILGTTKTEILKLTMHGDQQSSDLDTESGDIPLCKQIEVEVHLTIVSEEDSESGGTTLLKELTREITDVMSRTPGLVWRLHTSEEIWRLPSLQFALKSVQFSKQT</sequence>